<gene>
    <name evidence="4" type="ORF">M569_17352</name>
</gene>
<comment type="caution">
    <text evidence="4">The sequence shown here is derived from an EMBL/GenBank/DDBJ whole genome shotgun (WGS) entry which is preliminary data.</text>
</comment>
<proteinExistence type="predicted"/>
<organism evidence="4 5">
    <name type="scientific">Genlisea aurea</name>
    <dbReference type="NCBI Taxonomy" id="192259"/>
    <lineage>
        <taxon>Eukaryota</taxon>
        <taxon>Viridiplantae</taxon>
        <taxon>Streptophyta</taxon>
        <taxon>Embryophyta</taxon>
        <taxon>Tracheophyta</taxon>
        <taxon>Spermatophyta</taxon>
        <taxon>Magnoliopsida</taxon>
        <taxon>eudicotyledons</taxon>
        <taxon>Gunneridae</taxon>
        <taxon>Pentapetalae</taxon>
        <taxon>asterids</taxon>
        <taxon>lamiids</taxon>
        <taxon>Lamiales</taxon>
        <taxon>Lentibulariaceae</taxon>
        <taxon>Genlisea</taxon>
    </lineage>
</organism>
<name>S8BZ80_9LAMI</name>
<evidence type="ECO:0000256" key="3">
    <source>
        <dbReference type="PROSITE-ProRule" id="PRU00221"/>
    </source>
</evidence>
<dbReference type="Gene3D" id="2.130.10.10">
    <property type="entry name" value="YVTN repeat-like/Quinoprotein amine dehydrogenase"/>
    <property type="match status" value="1"/>
</dbReference>
<keyword evidence="1 3" id="KW-0853">WD repeat</keyword>
<evidence type="ECO:0008006" key="6">
    <source>
        <dbReference type="Google" id="ProtNLM"/>
    </source>
</evidence>
<feature type="non-terminal residue" evidence="4">
    <location>
        <position position="1"/>
    </location>
</feature>
<dbReference type="SMART" id="SM00320">
    <property type="entry name" value="WD40"/>
    <property type="match status" value="4"/>
</dbReference>
<sequence length="265" mass="29368">LRFDNPITDAISRVRFASSSDNLLISSWDSFLRLYDVDESQLRLEASNDGTALLDCCFESDSVALSADSDGSILRYDLYTAEKNAIGKHDDIATCVEYSVETSQIITAGWDKKVKLWDPRSATSSSSLITLPVVAESISLRGFSLMIGLETRVQLHDLRYSDESNRPKERTIGAHIKCVRSCSYFEGFTVGSVDGRVSVQYPDESGSKNEGYAFRCQPSSKYGKCHLASVNDISFDPSNDGVFATGDSDGYVLVWDTKSRRRVQQ</sequence>
<accession>S8BZ80</accession>
<reference evidence="4 5" key="1">
    <citation type="journal article" date="2013" name="BMC Genomics">
        <title>The miniature genome of a carnivorous plant Genlisea aurea contains a low number of genes and short non-coding sequences.</title>
        <authorList>
            <person name="Leushkin E.V."/>
            <person name="Sutormin R.A."/>
            <person name="Nabieva E.R."/>
            <person name="Penin A.A."/>
            <person name="Kondrashov A.S."/>
            <person name="Logacheva M.D."/>
        </authorList>
    </citation>
    <scope>NUCLEOTIDE SEQUENCE [LARGE SCALE GENOMIC DNA]</scope>
</reference>
<dbReference type="AlphaFoldDB" id="S8BZ80"/>
<dbReference type="PROSITE" id="PS50082">
    <property type="entry name" value="WD_REPEATS_2"/>
    <property type="match status" value="2"/>
</dbReference>
<protein>
    <recommendedName>
        <fullName evidence="6">Mitotic checkpoint protein bub3</fullName>
    </recommendedName>
</protein>
<feature type="non-terminal residue" evidence="4">
    <location>
        <position position="265"/>
    </location>
</feature>
<dbReference type="PANTHER" id="PTHR10971">
    <property type="entry name" value="MRNA EXPORT FACTOR AND BUB3"/>
    <property type="match status" value="1"/>
</dbReference>
<dbReference type="EMBL" id="AUSU01010195">
    <property type="protein sequence ID" value="EPS57466.1"/>
    <property type="molecule type" value="Genomic_DNA"/>
</dbReference>
<dbReference type="Proteomes" id="UP000015453">
    <property type="component" value="Unassembled WGS sequence"/>
</dbReference>
<feature type="repeat" description="WD" evidence="3">
    <location>
        <begin position="86"/>
        <end position="127"/>
    </location>
</feature>
<evidence type="ECO:0000313" key="4">
    <source>
        <dbReference type="EMBL" id="EPS57466.1"/>
    </source>
</evidence>
<dbReference type="InterPro" id="IPR036322">
    <property type="entry name" value="WD40_repeat_dom_sf"/>
</dbReference>
<dbReference type="OrthoDB" id="10262475at2759"/>
<dbReference type="InterPro" id="IPR001680">
    <property type="entry name" value="WD40_rpt"/>
</dbReference>
<dbReference type="InterPro" id="IPR015943">
    <property type="entry name" value="WD40/YVTN_repeat-like_dom_sf"/>
</dbReference>
<keyword evidence="2" id="KW-0677">Repeat</keyword>
<dbReference type="SUPFAM" id="SSF50978">
    <property type="entry name" value="WD40 repeat-like"/>
    <property type="match status" value="1"/>
</dbReference>
<evidence type="ECO:0000256" key="2">
    <source>
        <dbReference type="ARBA" id="ARBA00022737"/>
    </source>
</evidence>
<evidence type="ECO:0000313" key="5">
    <source>
        <dbReference type="Proteomes" id="UP000015453"/>
    </source>
</evidence>
<dbReference type="PROSITE" id="PS50294">
    <property type="entry name" value="WD_REPEATS_REGION"/>
    <property type="match status" value="2"/>
</dbReference>
<keyword evidence="5" id="KW-1185">Reference proteome</keyword>
<feature type="repeat" description="WD" evidence="3">
    <location>
        <begin position="223"/>
        <end position="265"/>
    </location>
</feature>
<evidence type="ECO:0000256" key="1">
    <source>
        <dbReference type="ARBA" id="ARBA00022574"/>
    </source>
</evidence>
<dbReference type="Pfam" id="PF00400">
    <property type="entry name" value="WD40"/>
    <property type="match status" value="2"/>
</dbReference>